<sequence>MNGAPRGAGRGHVRARRGPTGRGAAGRWGTWRRPRGTAGGGGSSARSCTQQNCQTMKELSNGKCSKRFLRATFREQLRSHHSKWKHFDGSLCSQRQFYYQQKQRLWLSIRKKRAKSALRKALLDCQQCRSVKNTRCLKATWKETTLLTSRVNDTPTEGACTPTLVPQAERECKGREVSEVRNSSAVASDTDCKSTILYCKAISRKLTATSNVTCLKSLRKKNSGLHDKIINQKLLNGYKRIDFQGNKDSVFNSLPRKTKRQLKGHKICLLYRKPSLFSFCYRIFNSQNRRKKSTCQKQERLNLVQTSNQKKTGQCMNKMACDTSSLSPPIDKDSSQNLEFASDQNSSISETMKQDKNSCLTSFCEVSVAPLDERMDISQMQETASHFVQSSEKLIESNNQAVDENSETMFPPSSPLESDASCASQLVGADKWSKIDGAPQTFIVSQGRLQNKTPVCDGEMQVINVVMDSSPVSYKCTNTSLNESGQSVCLQSGEPCPVLQPQLLDHIYYRSTKEHESVRTEPLPRSEAEKGKENESETTSIASEQLISCIHAFLDEFLTKYGSLIPLTENDVLMNLEQIFHQNFHDRKTFIRMEIRRYQKAQVNKPEPSFQVVYNKHVLTLDDLATLYGENWLNDQVINMYGELIVDAVPDKVHFFNSFFYKQLQTKGYNGVKRWTKKVDLFSKALLLIPIHLEIHWSLLTVDLPNRKICLYDSQGIHFNSCVQNILKYLKTEAGERNRPAFLEGWKAFATTCIPQQKNDSDCGVFVLQYCKCLALGRPFQFSQKDMPEVRKLIYRELCECKLME</sequence>
<dbReference type="InterPro" id="IPR045577">
    <property type="entry name" value="SENP3_5_cons_dom"/>
</dbReference>
<evidence type="ECO:0000256" key="1">
    <source>
        <dbReference type="ARBA" id="ARBA00004604"/>
    </source>
</evidence>
<dbReference type="GO" id="GO:0016926">
    <property type="term" value="P:protein desumoylation"/>
    <property type="evidence" value="ECO:0007669"/>
    <property type="project" value="TreeGrafter"/>
</dbReference>
<evidence type="ECO:0000313" key="10">
    <source>
        <dbReference type="EMBL" id="GCC32439.1"/>
    </source>
</evidence>
<dbReference type="GO" id="GO:0005730">
    <property type="term" value="C:nucleolus"/>
    <property type="evidence" value="ECO:0007669"/>
    <property type="project" value="UniProtKB-SubCell"/>
</dbReference>
<dbReference type="STRING" id="137246.A0A401SPV3"/>
<dbReference type="OMA" id="GENWLND"/>
<dbReference type="SUPFAM" id="SSF54001">
    <property type="entry name" value="Cysteine proteinases"/>
    <property type="match status" value="1"/>
</dbReference>
<keyword evidence="4" id="KW-0833">Ubl conjugation pathway</keyword>
<dbReference type="Gene3D" id="3.40.395.10">
    <property type="entry name" value="Adenoviral Proteinase, Chain A"/>
    <property type="match status" value="1"/>
</dbReference>
<reference evidence="10 11" key="1">
    <citation type="journal article" date="2018" name="Nat. Ecol. Evol.">
        <title>Shark genomes provide insights into elasmobranch evolution and the origin of vertebrates.</title>
        <authorList>
            <person name="Hara Y"/>
            <person name="Yamaguchi K"/>
            <person name="Onimaru K"/>
            <person name="Kadota M"/>
            <person name="Koyanagi M"/>
            <person name="Keeley SD"/>
            <person name="Tatsumi K"/>
            <person name="Tanaka K"/>
            <person name="Motone F"/>
            <person name="Kageyama Y"/>
            <person name="Nozu R"/>
            <person name="Adachi N"/>
            <person name="Nishimura O"/>
            <person name="Nakagawa R"/>
            <person name="Tanegashima C"/>
            <person name="Kiyatake I"/>
            <person name="Matsumoto R"/>
            <person name="Murakumo K"/>
            <person name="Nishida K"/>
            <person name="Terakita A"/>
            <person name="Kuratani S"/>
            <person name="Sato K"/>
            <person name="Hyodo S Kuraku.S."/>
        </authorList>
    </citation>
    <scope>NUCLEOTIDE SEQUENCE [LARGE SCALE GENOMIC DNA]</scope>
</reference>
<proteinExistence type="inferred from homology"/>
<dbReference type="Pfam" id="PF02902">
    <property type="entry name" value="Peptidase_C48"/>
    <property type="match status" value="1"/>
</dbReference>
<feature type="domain" description="Ubiquitin-like protease family profile" evidence="9">
    <location>
        <begin position="617"/>
        <end position="774"/>
    </location>
</feature>
<dbReference type="OrthoDB" id="1939479at2759"/>
<evidence type="ECO:0000256" key="4">
    <source>
        <dbReference type="ARBA" id="ARBA00022786"/>
    </source>
</evidence>
<comment type="caution">
    <text evidence="10">The sequence shown here is derived from an EMBL/GenBank/DDBJ whole genome shotgun (WGS) entry which is preliminary data.</text>
</comment>
<protein>
    <recommendedName>
        <fullName evidence="9">Ubiquitin-like protease family profile domain-containing protein</fullName>
    </recommendedName>
</protein>
<keyword evidence="11" id="KW-1185">Reference proteome</keyword>
<feature type="region of interest" description="Disordered" evidence="8">
    <location>
        <begin position="515"/>
        <end position="538"/>
    </location>
</feature>
<dbReference type="InterPro" id="IPR038765">
    <property type="entry name" value="Papain-like_cys_pep_sf"/>
</dbReference>
<evidence type="ECO:0000256" key="5">
    <source>
        <dbReference type="ARBA" id="ARBA00022801"/>
    </source>
</evidence>
<evidence type="ECO:0000256" key="8">
    <source>
        <dbReference type="SAM" id="MobiDB-lite"/>
    </source>
</evidence>
<evidence type="ECO:0000256" key="3">
    <source>
        <dbReference type="ARBA" id="ARBA00022670"/>
    </source>
</evidence>
<keyword evidence="5" id="KW-0378">Hydrolase</keyword>
<dbReference type="AlphaFoldDB" id="A0A401SPV3"/>
<evidence type="ECO:0000259" key="9">
    <source>
        <dbReference type="PROSITE" id="PS50600"/>
    </source>
</evidence>
<evidence type="ECO:0000256" key="6">
    <source>
        <dbReference type="ARBA" id="ARBA00022807"/>
    </source>
</evidence>
<dbReference type="PROSITE" id="PS50600">
    <property type="entry name" value="ULP_PROTEASE"/>
    <property type="match status" value="1"/>
</dbReference>
<dbReference type="PANTHER" id="PTHR12606:SF10">
    <property type="entry name" value="SENTRIN-SPECIFIC PROTEASE 5"/>
    <property type="match status" value="1"/>
</dbReference>
<feature type="compositionally biased region" description="Basic residues" evidence="8">
    <location>
        <begin position="9"/>
        <end position="19"/>
    </location>
</feature>
<feature type="compositionally biased region" description="Basic and acidic residues" evidence="8">
    <location>
        <begin position="515"/>
        <end position="535"/>
    </location>
</feature>
<dbReference type="PANTHER" id="PTHR12606">
    <property type="entry name" value="SENTRIN/SUMO-SPECIFIC PROTEASE"/>
    <property type="match status" value="1"/>
</dbReference>
<evidence type="ECO:0000256" key="2">
    <source>
        <dbReference type="ARBA" id="ARBA00005234"/>
    </source>
</evidence>
<dbReference type="InterPro" id="IPR003653">
    <property type="entry name" value="Peptidase_C48_C"/>
</dbReference>
<dbReference type="Pfam" id="PF19722">
    <property type="entry name" value="SENP3_5_N"/>
    <property type="match status" value="1"/>
</dbReference>
<organism evidence="10 11">
    <name type="scientific">Chiloscyllium punctatum</name>
    <name type="common">Brownbanded bambooshark</name>
    <name type="synonym">Hemiscyllium punctatum</name>
    <dbReference type="NCBI Taxonomy" id="137246"/>
    <lineage>
        <taxon>Eukaryota</taxon>
        <taxon>Metazoa</taxon>
        <taxon>Chordata</taxon>
        <taxon>Craniata</taxon>
        <taxon>Vertebrata</taxon>
        <taxon>Chondrichthyes</taxon>
        <taxon>Elasmobranchii</taxon>
        <taxon>Galeomorphii</taxon>
        <taxon>Galeoidea</taxon>
        <taxon>Orectolobiformes</taxon>
        <taxon>Hemiscylliidae</taxon>
        <taxon>Chiloscyllium</taxon>
    </lineage>
</organism>
<gene>
    <name evidence="10" type="ORF">chiPu_0010900</name>
</gene>
<dbReference type="GO" id="GO:0016929">
    <property type="term" value="F:deSUMOylase activity"/>
    <property type="evidence" value="ECO:0007669"/>
    <property type="project" value="TreeGrafter"/>
</dbReference>
<keyword evidence="6" id="KW-0788">Thiol protease</keyword>
<comment type="subcellular location">
    <subcellularLocation>
        <location evidence="1">Nucleus</location>
        <location evidence="1">Nucleolus</location>
    </subcellularLocation>
</comment>
<dbReference type="Proteomes" id="UP000287033">
    <property type="component" value="Unassembled WGS sequence"/>
</dbReference>
<accession>A0A401SPV3</accession>
<keyword evidence="7" id="KW-0539">Nucleus</keyword>
<name>A0A401SPV3_CHIPU</name>
<dbReference type="EMBL" id="BEZZ01000435">
    <property type="protein sequence ID" value="GCC32439.1"/>
    <property type="molecule type" value="Genomic_DNA"/>
</dbReference>
<keyword evidence="3" id="KW-0645">Protease</keyword>
<dbReference type="FunFam" id="3.40.395.10:FF:000002">
    <property type="entry name" value="Putative sentrin-specific protease 5"/>
    <property type="match status" value="1"/>
</dbReference>
<feature type="region of interest" description="Disordered" evidence="8">
    <location>
        <begin position="1"/>
        <end position="48"/>
    </location>
</feature>
<comment type="similarity">
    <text evidence="2">Belongs to the peptidase C48 family.</text>
</comment>
<evidence type="ECO:0000256" key="7">
    <source>
        <dbReference type="ARBA" id="ARBA00023242"/>
    </source>
</evidence>
<evidence type="ECO:0000313" key="11">
    <source>
        <dbReference type="Proteomes" id="UP000287033"/>
    </source>
</evidence>
<dbReference type="GO" id="GO:0006508">
    <property type="term" value="P:proteolysis"/>
    <property type="evidence" value="ECO:0007669"/>
    <property type="project" value="UniProtKB-KW"/>
</dbReference>